<dbReference type="GO" id="GO:0097367">
    <property type="term" value="F:carbohydrate derivative binding"/>
    <property type="evidence" value="ECO:0007669"/>
    <property type="project" value="InterPro"/>
</dbReference>
<proteinExistence type="predicted"/>
<evidence type="ECO:0000313" key="2">
    <source>
        <dbReference type="Proteomes" id="UP000247591"/>
    </source>
</evidence>
<gene>
    <name evidence="1" type="ORF">DFR67_115110</name>
</gene>
<protein>
    <recommendedName>
        <fullName evidence="3">Phosphoglucose isomerase-like protein</fullName>
    </recommendedName>
</protein>
<dbReference type="RefSeq" id="WP_110471806.1">
    <property type="nucleotide sequence ID" value="NZ_QJSP01000015.1"/>
</dbReference>
<organism evidence="1 2">
    <name type="scientific">Williamsia limnetica</name>
    <dbReference type="NCBI Taxonomy" id="882452"/>
    <lineage>
        <taxon>Bacteria</taxon>
        <taxon>Bacillati</taxon>
        <taxon>Actinomycetota</taxon>
        <taxon>Actinomycetes</taxon>
        <taxon>Mycobacteriales</taxon>
        <taxon>Nocardiaceae</taxon>
        <taxon>Williamsia</taxon>
    </lineage>
</organism>
<sequence>MLTGARDLDDVAALTDADVEGLLPASALAGAQVRAVVAAREEGALEPLRHLRPRAVVVVCGDGTAGRAADLVLALAGPHIDVPLIKTAVLPSWIGPLDVVVVAGDDAGDPRLAEAASRAGRRQAEVVIAGPLEGPLQESLAGPVLDMSPRVRVLERFRFAHYVCVLVAVLDSLDAVRMSGERAKLAELADELDREAAGNHPGNEMFHNSAKELAARVVGRPTVWTAETPAGMAVASHAARTFFTSAGSVSVATDVHDVVAAGPLLLRTAMPADYDPIFHDTQIDGPAAAEPIRVQVLTTPDREWLARRLTATLPEVDIQISGPAAAPTVQAPPSGPPGMGDLVPLMILALRTEMASAYLRLVGER</sequence>
<keyword evidence="2" id="KW-1185">Reference proteome</keyword>
<name>A0A318RJC9_WILLI</name>
<comment type="caution">
    <text evidence="1">The sequence shown here is derived from an EMBL/GenBank/DDBJ whole genome shotgun (WGS) entry which is preliminary data.</text>
</comment>
<dbReference type="OrthoDB" id="4772742at2"/>
<dbReference type="GO" id="GO:1901135">
    <property type="term" value="P:carbohydrate derivative metabolic process"/>
    <property type="evidence" value="ECO:0007669"/>
    <property type="project" value="InterPro"/>
</dbReference>
<dbReference type="Proteomes" id="UP000247591">
    <property type="component" value="Unassembled WGS sequence"/>
</dbReference>
<dbReference type="EMBL" id="QJSP01000015">
    <property type="protein sequence ID" value="PYE13785.1"/>
    <property type="molecule type" value="Genomic_DNA"/>
</dbReference>
<dbReference type="InterPro" id="IPR046348">
    <property type="entry name" value="SIS_dom_sf"/>
</dbReference>
<evidence type="ECO:0000313" key="1">
    <source>
        <dbReference type="EMBL" id="PYE13785.1"/>
    </source>
</evidence>
<dbReference type="AlphaFoldDB" id="A0A318RJC9"/>
<reference evidence="1 2" key="1">
    <citation type="submission" date="2018-06" db="EMBL/GenBank/DDBJ databases">
        <title>Genomic Encyclopedia of Type Strains, Phase IV (KMG-IV): sequencing the most valuable type-strain genomes for metagenomic binning, comparative biology and taxonomic classification.</title>
        <authorList>
            <person name="Goeker M."/>
        </authorList>
    </citation>
    <scope>NUCLEOTIDE SEQUENCE [LARGE SCALE GENOMIC DNA]</scope>
    <source>
        <strain evidence="1 2">DSM 45521</strain>
    </source>
</reference>
<accession>A0A318RJC9</accession>
<dbReference type="SUPFAM" id="SSF53697">
    <property type="entry name" value="SIS domain"/>
    <property type="match status" value="1"/>
</dbReference>
<evidence type="ECO:0008006" key="3">
    <source>
        <dbReference type="Google" id="ProtNLM"/>
    </source>
</evidence>